<dbReference type="SUPFAM" id="SSF88802">
    <property type="entry name" value="Pre-PUA domain"/>
    <property type="match status" value="1"/>
</dbReference>
<evidence type="ECO:0000313" key="8">
    <source>
        <dbReference type="EMBL" id="CAD8708679.1"/>
    </source>
</evidence>
<evidence type="ECO:0000256" key="5">
    <source>
        <dbReference type="ARBA" id="ARBA00023242"/>
    </source>
</evidence>
<dbReference type="GO" id="GO:0003723">
    <property type="term" value="F:RNA binding"/>
    <property type="evidence" value="ECO:0007669"/>
    <property type="project" value="UniProtKB-KW"/>
</dbReference>
<comment type="function">
    <text evidence="6">Required for proper 27S pre-rRNA processing and 60S ribosome subunit assembly.</text>
</comment>
<reference evidence="8" key="1">
    <citation type="submission" date="2021-01" db="EMBL/GenBank/DDBJ databases">
        <authorList>
            <person name="Corre E."/>
            <person name="Pelletier E."/>
            <person name="Niang G."/>
            <person name="Scheremetjew M."/>
            <person name="Finn R."/>
            <person name="Kale V."/>
            <person name="Holt S."/>
            <person name="Cochrane G."/>
            <person name="Meng A."/>
            <person name="Brown T."/>
            <person name="Cohen L."/>
        </authorList>
    </citation>
    <scope>NUCLEOTIDE SEQUENCE</scope>
    <source>
        <strain evidence="8">SL-175</strain>
    </source>
</reference>
<dbReference type="InterPro" id="IPR002478">
    <property type="entry name" value="PUA"/>
</dbReference>
<comment type="subunit">
    <text evidence="6">Interacts with pre-ribosome complex.</text>
</comment>
<dbReference type="InterPro" id="IPR016686">
    <property type="entry name" value="Ribosomal_synth_fac_NIP7"/>
</dbReference>
<dbReference type="EMBL" id="HBFC01019088">
    <property type="protein sequence ID" value="CAD8708679.1"/>
    <property type="molecule type" value="Transcribed_RNA"/>
</dbReference>
<dbReference type="GO" id="GO:0005730">
    <property type="term" value="C:nucleolus"/>
    <property type="evidence" value="ECO:0007669"/>
    <property type="project" value="UniProtKB-SubCell"/>
</dbReference>
<dbReference type="Gene3D" id="3.10.450.220">
    <property type="match status" value="1"/>
</dbReference>
<evidence type="ECO:0000256" key="4">
    <source>
        <dbReference type="ARBA" id="ARBA00022884"/>
    </source>
</evidence>
<dbReference type="FunFam" id="3.10.450.220:FF:000001">
    <property type="entry name" value="60S ribosome subunit biogenesis protein NIP7 homolog"/>
    <property type="match status" value="1"/>
</dbReference>
<dbReference type="InterPro" id="IPR036974">
    <property type="entry name" value="PUA_sf"/>
</dbReference>
<gene>
    <name evidence="8" type="ORF">MANT1106_LOCUS11362</name>
</gene>
<evidence type="ECO:0000256" key="1">
    <source>
        <dbReference type="ARBA" id="ARBA00004604"/>
    </source>
</evidence>
<dbReference type="Pfam" id="PF03657">
    <property type="entry name" value="UPF0113"/>
    <property type="match status" value="1"/>
</dbReference>
<dbReference type="InterPro" id="IPR055359">
    <property type="entry name" value="Nip7_N_euk"/>
</dbReference>
<dbReference type="PROSITE" id="PS50890">
    <property type="entry name" value="PUA"/>
    <property type="match status" value="1"/>
</dbReference>
<comment type="similarity">
    <text evidence="2 6">Belongs to the NIP7 family.</text>
</comment>
<keyword evidence="4 6" id="KW-0694">RNA-binding</keyword>
<organism evidence="8">
    <name type="scientific">Mantoniella antarctica</name>
    <dbReference type="NCBI Taxonomy" id="81844"/>
    <lineage>
        <taxon>Eukaryota</taxon>
        <taxon>Viridiplantae</taxon>
        <taxon>Chlorophyta</taxon>
        <taxon>Mamiellophyceae</taxon>
        <taxon>Mamiellales</taxon>
        <taxon>Mamiellaceae</taxon>
        <taxon>Mantoniella</taxon>
    </lineage>
</organism>
<dbReference type="SUPFAM" id="SSF88697">
    <property type="entry name" value="PUA domain-like"/>
    <property type="match status" value="1"/>
</dbReference>
<evidence type="ECO:0000256" key="6">
    <source>
        <dbReference type="PIRNR" id="PIRNR017190"/>
    </source>
</evidence>
<dbReference type="GO" id="GO:0042255">
    <property type="term" value="P:ribosome assembly"/>
    <property type="evidence" value="ECO:0007669"/>
    <property type="project" value="InterPro"/>
</dbReference>
<dbReference type="Gene3D" id="2.30.130.10">
    <property type="entry name" value="PUA domain"/>
    <property type="match status" value="1"/>
</dbReference>
<sequence>MRPLEEAEIQQVFEKLFKFVGKNLKNIVDRTDQPHCFRLHKKRVFYVREDMMKRATNIARDELVALGVCVGKFTHSDKFRLTIGALELLATYAKHKMWVKPTSEMSFLYGNHLLKSGLGRITENTPANQGVVIFSMSDVPLGFGIAAKSTQDCRKLDAGSIVAFHQADVGEYLRAEDDMVQGKKE</sequence>
<dbReference type="SMART" id="SM00359">
    <property type="entry name" value="PUA"/>
    <property type="match status" value="1"/>
</dbReference>
<evidence type="ECO:0000256" key="3">
    <source>
        <dbReference type="ARBA" id="ARBA00022517"/>
    </source>
</evidence>
<evidence type="ECO:0000256" key="2">
    <source>
        <dbReference type="ARBA" id="ARBA00009895"/>
    </source>
</evidence>
<dbReference type="PIRSF" id="PIRSF017190">
    <property type="entry name" value="Rbsml_synth_fac_NIP7"/>
    <property type="match status" value="1"/>
</dbReference>
<dbReference type="PANTHER" id="PTHR23415">
    <property type="entry name" value="CYCLIN-DEPENDENT KINASES REGULATORY SUBUNIT/60S RIBOSOME SUBUNIT BIOGENESIS PROTEIN NIP7"/>
    <property type="match status" value="1"/>
</dbReference>
<protein>
    <recommendedName>
        <fullName evidence="6">60S ribosome subunit biogenesis protein NIP7 homolog</fullName>
    </recommendedName>
</protein>
<dbReference type="InterPro" id="IPR015947">
    <property type="entry name" value="PUA-like_sf"/>
</dbReference>
<keyword evidence="5 6" id="KW-0539">Nucleus</keyword>
<comment type="subcellular location">
    <subcellularLocation>
        <location evidence="1">Nucleus</location>
        <location evidence="1">Nucleolus</location>
    </subcellularLocation>
</comment>
<dbReference type="FunFam" id="2.30.130.10:FF:000002">
    <property type="entry name" value="60S ribosome subunit biogenesis protein NIP7 homolog"/>
    <property type="match status" value="1"/>
</dbReference>
<dbReference type="Pfam" id="PF17833">
    <property type="entry name" value="pre-PUA_NIP7"/>
    <property type="match status" value="1"/>
</dbReference>
<accession>A0A7S0SKS9</accession>
<proteinExistence type="inferred from homology"/>
<dbReference type="InterPro" id="IPR040598">
    <property type="entry name" value="NIP7_N"/>
</dbReference>
<evidence type="ECO:0000259" key="7">
    <source>
        <dbReference type="SMART" id="SM00359"/>
    </source>
</evidence>
<keyword evidence="3 6" id="KW-0690">Ribosome biogenesis</keyword>
<dbReference type="CDD" id="cd21146">
    <property type="entry name" value="Nip7_N_euk"/>
    <property type="match status" value="1"/>
</dbReference>
<dbReference type="AlphaFoldDB" id="A0A7S0SKS9"/>
<dbReference type="InterPro" id="IPR005155">
    <property type="entry name" value="UPF0113_PUA"/>
</dbReference>
<feature type="domain" description="PUA" evidence="7">
    <location>
        <begin position="95"/>
        <end position="170"/>
    </location>
</feature>
<name>A0A7S0SKS9_9CHLO</name>
<dbReference type="CDD" id="cd21151">
    <property type="entry name" value="PUA_Nip7-like"/>
    <property type="match status" value="1"/>
</dbReference>